<gene>
    <name evidence="3" type="ORF">F9K24_22545</name>
</gene>
<protein>
    <submittedName>
        <fullName evidence="3">Cobalamin biosynthesis protein CbiG</fullName>
    </submittedName>
</protein>
<evidence type="ECO:0000259" key="1">
    <source>
        <dbReference type="Pfam" id="PF01890"/>
    </source>
</evidence>
<dbReference type="Gene3D" id="3.40.50.11220">
    <property type="match status" value="1"/>
</dbReference>
<accession>A0A833LUY3</accession>
<comment type="caution">
    <text evidence="3">The sequence shown here is derived from an EMBL/GenBank/DDBJ whole genome shotgun (WGS) entry which is preliminary data.</text>
</comment>
<dbReference type="GO" id="GO:0009236">
    <property type="term" value="P:cobalamin biosynthetic process"/>
    <property type="evidence" value="ECO:0007669"/>
    <property type="project" value="InterPro"/>
</dbReference>
<dbReference type="InterPro" id="IPR021744">
    <property type="entry name" value="CbiG_N"/>
</dbReference>
<dbReference type="InterPro" id="IPR002750">
    <property type="entry name" value="CobE/GbiG_C"/>
</dbReference>
<dbReference type="AlphaFoldDB" id="A0A833LUY3"/>
<dbReference type="InterPro" id="IPR052553">
    <property type="entry name" value="CbiG_hydrolase"/>
</dbReference>
<evidence type="ECO:0000259" key="2">
    <source>
        <dbReference type="Pfam" id="PF11760"/>
    </source>
</evidence>
<dbReference type="EMBL" id="WBUI01000069">
    <property type="protein sequence ID" value="KAB2927627.1"/>
    <property type="molecule type" value="Genomic_DNA"/>
</dbReference>
<proteinExistence type="predicted"/>
<dbReference type="InterPro" id="IPR036518">
    <property type="entry name" value="CobE/GbiG_C_sf"/>
</dbReference>
<dbReference type="Pfam" id="PF01890">
    <property type="entry name" value="CbiG_C"/>
    <property type="match status" value="1"/>
</dbReference>
<dbReference type="PANTHER" id="PTHR37477">
    <property type="entry name" value="COBALT-PRECORRIN-5A HYDROLASE"/>
    <property type="match status" value="1"/>
</dbReference>
<dbReference type="Pfam" id="PF11760">
    <property type="entry name" value="CbiG_N"/>
    <property type="match status" value="1"/>
</dbReference>
<evidence type="ECO:0000313" key="3">
    <source>
        <dbReference type="EMBL" id="KAB2927627.1"/>
    </source>
</evidence>
<dbReference type="SUPFAM" id="SSF159664">
    <property type="entry name" value="CobE/GbiG C-terminal domain-like"/>
    <property type="match status" value="1"/>
</dbReference>
<dbReference type="SUPFAM" id="SSF159672">
    <property type="entry name" value="CbiG N-terminal domain-like"/>
    <property type="match status" value="1"/>
</dbReference>
<dbReference type="Gene3D" id="3.30.420.180">
    <property type="entry name" value="CobE/GbiG C-terminal domain"/>
    <property type="match status" value="1"/>
</dbReference>
<evidence type="ECO:0000313" key="4">
    <source>
        <dbReference type="Proteomes" id="UP000460298"/>
    </source>
</evidence>
<sequence length="333" mass="34824">MKISVLSISSGGKRLAARIAGELGGGASCHPTGASLETLRQAFASSDAMVCIMSAGIVVRAIGQLCRDKQSDPCVVVLDEAGRHVISLLSGHLGGGNDLALRVAAITGGQAVITTASDVLGLTPIDLWAEKNGFAVRSERRRLTEAAARLVNEGKIRIFSHGVCVGLPADFLPVDNPAEADIILSWQDALSPDALCLLPRNLFVGIGCNRGTPQAEIDAAVKETMRRHNLHRDAVAGLATIDAKIDEVAILAWARQEKLPLHFFSKERLNEVTGLEASAQVIAAVGARGVAEPAAMLAAAGGDGEPGQLIVSKIKWKNVTTAVVARKIACTDL</sequence>
<feature type="domain" description="CobE/GbiG C-terminal" evidence="1">
    <location>
        <begin position="202"/>
        <end position="323"/>
    </location>
</feature>
<dbReference type="InterPro" id="IPR038029">
    <property type="entry name" value="GbiG_N_sf"/>
</dbReference>
<dbReference type="Proteomes" id="UP000460298">
    <property type="component" value="Unassembled WGS sequence"/>
</dbReference>
<dbReference type="PANTHER" id="PTHR37477:SF1">
    <property type="entry name" value="COBALT-PRECORRIN-5A HYDROLASE"/>
    <property type="match status" value="1"/>
</dbReference>
<reference evidence="3 4" key="1">
    <citation type="submission" date="2019-10" db="EMBL/GenBank/DDBJ databases">
        <title>Extracellular Electron Transfer in a Candidatus Methanoperedens spp. Enrichment Culture.</title>
        <authorList>
            <person name="Berger S."/>
            <person name="Rangel Shaw D."/>
            <person name="Berben T."/>
            <person name="In 'T Zandt M."/>
            <person name="Frank J."/>
            <person name="Reimann J."/>
            <person name="Jetten M.S.M."/>
            <person name="Welte C.U."/>
        </authorList>
    </citation>
    <scope>NUCLEOTIDE SEQUENCE [LARGE SCALE GENOMIC DNA]</scope>
    <source>
        <strain evidence="3">SB12</strain>
    </source>
</reference>
<feature type="domain" description="Cobalamin synthesis G N-terminal" evidence="2">
    <location>
        <begin position="38"/>
        <end position="118"/>
    </location>
</feature>
<organism evidence="3 4">
    <name type="scientific">Leptonema illini</name>
    <dbReference type="NCBI Taxonomy" id="183"/>
    <lineage>
        <taxon>Bacteria</taxon>
        <taxon>Pseudomonadati</taxon>
        <taxon>Spirochaetota</taxon>
        <taxon>Spirochaetia</taxon>
        <taxon>Leptospirales</taxon>
        <taxon>Leptospiraceae</taxon>
        <taxon>Leptonema</taxon>
    </lineage>
</organism>
<name>A0A833LUY3_9LEPT</name>